<dbReference type="Proteomes" id="UP001165289">
    <property type="component" value="Unassembled WGS sequence"/>
</dbReference>
<evidence type="ECO:0000313" key="2">
    <source>
        <dbReference type="Proteomes" id="UP001165289"/>
    </source>
</evidence>
<keyword evidence="2" id="KW-1185">Reference proteome</keyword>
<dbReference type="AlphaFoldDB" id="A0AAV7JST8"/>
<reference evidence="1 2" key="1">
    <citation type="journal article" date="2023" name="BMC Biol.">
        <title>The compact genome of the sponge Oopsacas minuta (Hexactinellida) is lacking key metazoan core genes.</title>
        <authorList>
            <person name="Santini S."/>
            <person name="Schenkelaars Q."/>
            <person name="Jourda C."/>
            <person name="Duchesne M."/>
            <person name="Belahbib H."/>
            <person name="Rocher C."/>
            <person name="Selva M."/>
            <person name="Riesgo A."/>
            <person name="Vervoort M."/>
            <person name="Leys S.P."/>
            <person name="Kodjabachian L."/>
            <person name="Le Bivic A."/>
            <person name="Borchiellini C."/>
            <person name="Claverie J.M."/>
            <person name="Renard E."/>
        </authorList>
    </citation>
    <scope>NUCLEOTIDE SEQUENCE [LARGE SCALE GENOMIC DNA]</scope>
    <source>
        <strain evidence="1">SPO-2</strain>
    </source>
</reference>
<organism evidence="1 2">
    <name type="scientific">Oopsacas minuta</name>
    <dbReference type="NCBI Taxonomy" id="111878"/>
    <lineage>
        <taxon>Eukaryota</taxon>
        <taxon>Metazoa</taxon>
        <taxon>Porifera</taxon>
        <taxon>Hexactinellida</taxon>
        <taxon>Hexasterophora</taxon>
        <taxon>Lyssacinosida</taxon>
        <taxon>Leucopsacidae</taxon>
        <taxon>Oopsacas</taxon>
    </lineage>
</organism>
<gene>
    <name evidence="1" type="ORF">LOD99_5039</name>
</gene>
<sequence length="182" mass="20028">MGTLQSKGHTNNTSQSQKASAVIDVAMVHTHLEKRFLKIITSTHSSNNVLGFLLPGQLPLRLFTHTAQQEPNRPPTLSALCKITILNSMKNSKDRNARGRLTIIIRQSSYSPDDITHPTLTPSIVSQTSNLWNAKEGTLQLHILTSVYSATSLRVITRLSLGIIFLGPLNMNPCYFGSLPLV</sequence>
<evidence type="ECO:0000313" key="1">
    <source>
        <dbReference type="EMBL" id="KAI6651792.1"/>
    </source>
</evidence>
<comment type="caution">
    <text evidence="1">The sequence shown here is derived from an EMBL/GenBank/DDBJ whole genome shotgun (WGS) entry which is preliminary data.</text>
</comment>
<dbReference type="EMBL" id="JAKMXF010000302">
    <property type="protein sequence ID" value="KAI6651792.1"/>
    <property type="molecule type" value="Genomic_DNA"/>
</dbReference>
<proteinExistence type="predicted"/>
<name>A0AAV7JST8_9METZ</name>
<protein>
    <submittedName>
        <fullName evidence="1">Uncharacterized protein</fullName>
    </submittedName>
</protein>
<accession>A0AAV7JST8</accession>